<evidence type="ECO:0000313" key="1">
    <source>
        <dbReference type="EMBL" id="AGS54110.1"/>
    </source>
</evidence>
<reference evidence="1" key="1">
    <citation type="submission" date="2012-03" db="EMBL/GenBank/DDBJ databases">
        <title>Functional metagenomics reveals considerable lignocellulase gene clusters in the gut microbiome of a wood-feeding higher termite.</title>
        <authorList>
            <person name="Liu N."/>
        </authorList>
    </citation>
    <scope>NUCLEOTIDE SEQUENCE</scope>
</reference>
<name>A0A806KLG8_9BACT</name>
<dbReference type="Gene3D" id="1.10.1220.10">
    <property type="entry name" value="Met repressor-like"/>
    <property type="match status" value="1"/>
</dbReference>
<dbReference type="GO" id="GO:0006355">
    <property type="term" value="P:regulation of DNA-templated transcription"/>
    <property type="evidence" value="ECO:0007669"/>
    <property type="project" value="InterPro"/>
</dbReference>
<dbReference type="EMBL" id="JQ844277">
    <property type="protein sequence ID" value="AGS54110.1"/>
    <property type="molecule type" value="Genomic_DNA"/>
</dbReference>
<accession>A0A806KLG8</accession>
<evidence type="ECO:0008006" key="2">
    <source>
        <dbReference type="Google" id="ProtNLM"/>
    </source>
</evidence>
<proteinExistence type="predicted"/>
<sequence length="79" mass="9502">MAEATINLTIDNEFLEKIDLFARNESRTRTDLIYNSIKMYIDQKQRLQELYAYGESISKNNNFTEDDILDEIRDYRRNT</sequence>
<organism evidence="1">
    <name type="scientific">uncultured bacterium contig00021</name>
    <dbReference type="NCBI Taxonomy" id="1181511"/>
    <lineage>
        <taxon>Bacteria</taxon>
        <taxon>environmental samples</taxon>
    </lineage>
</organism>
<dbReference type="AlphaFoldDB" id="A0A806KLG8"/>
<protein>
    <recommendedName>
        <fullName evidence="2">CopG family transcriptional regulator</fullName>
    </recommendedName>
</protein>
<dbReference type="InterPro" id="IPR013321">
    <property type="entry name" value="Arc_rbn_hlx_hlx"/>
</dbReference>